<feature type="compositionally biased region" description="Basic and acidic residues" evidence="11">
    <location>
        <begin position="154"/>
        <end position="171"/>
    </location>
</feature>
<feature type="compositionally biased region" description="Basic and acidic residues" evidence="11">
    <location>
        <begin position="110"/>
        <end position="120"/>
    </location>
</feature>
<feature type="compositionally biased region" description="Low complexity" evidence="11">
    <location>
        <begin position="299"/>
        <end position="319"/>
    </location>
</feature>
<evidence type="ECO:0000256" key="5">
    <source>
        <dbReference type="ARBA" id="ARBA00022491"/>
    </source>
</evidence>
<feature type="region of interest" description="Disordered" evidence="11">
    <location>
        <begin position="136"/>
        <end position="171"/>
    </location>
</feature>
<evidence type="ECO:0000256" key="11">
    <source>
        <dbReference type="SAM" id="MobiDB-lite"/>
    </source>
</evidence>
<dbReference type="InterPro" id="IPR007282">
    <property type="entry name" value="NOT2/3/5_C"/>
</dbReference>
<comment type="subcellular location">
    <subcellularLocation>
        <location evidence="2 10">Cytoplasm</location>
    </subcellularLocation>
    <subcellularLocation>
        <location evidence="1 10">Nucleus</location>
    </subcellularLocation>
</comment>
<keyword evidence="4 10" id="KW-0963">Cytoplasm</keyword>
<evidence type="ECO:0000259" key="12">
    <source>
        <dbReference type="Pfam" id="PF04065"/>
    </source>
</evidence>
<evidence type="ECO:0000256" key="1">
    <source>
        <dbReference type="ARBA" id="ARBA00004123"/>
    </source>
</evidence>
<evidence type="ECO:0000256" key="10">
    <source>
        <dbReference type="PIRNR" id="PIRNR005290"/>
    </source>
</evidence>
<dbReference type="PIRSF" id="PIRSF005290">
    <property type="entry name" value="NOT_su_3_5"/>
    <property type="match status" value="1"/>
</dbReference>
<keyword evidence="15" id="KW-1185">Reference proteome</keyword>
<proteinExistence type="inferred from homology"/>
<keyword evidence="5 10" id="KW-0678">Repressor</keyword>
<protein>
    <recommendedName>
        <fullName evidence="16">Not1 domain, CCR4-Not complex component</fullName>
    </recommendedName>
</protein>
<gene>
    <name evidence="14" type="primary">Necator_chrIII.g9498</name>
    <name evidence="14" type="ORF">RB195_008733</name>
</gene>
<evidence type="ECO:0000313" key="15">
    <source>
        <dbReference type="Proteomes" id="UP001303046"/>
    </source>
</evidence>
<dbReference type="PANTHER" id="PTHR23326">
    <property type="entry name" value="CCR4 NOT-RELATED"/>
    <property type="match status" value="1"/>
</dbReference>
<comment type="caution">
    <text evidence="14">The sequence shown here is derived from an EMBL/GenBank/DDBJ whole genome shotgun (WGS) entry which is preliminary data.</text>
</comment>
<evidence type="ECO:0008006" key="16">
    <source>
        <dbReference type="Google" id="ProtNLM"/>
    </source>
</evidence>
<evidence type="ECO:0000256" key="3">
    <source>
        <dbReference type="ARBA" id="ARBA00007682"/>
    </source>
</evidence>
<feature type="compositionally biased region" description="Polar residues" evidence="11">
    <location>
        <begin position="325"/>
        <end position="338"/>
    </location>
</feature>
<reference evidence="14 15" key="1">
    <citation type="submission" date="2023-08" db="EMBL/GenBank/DDBJ databases">
        <title>A Necator americanus chromosomal reference genome.</title>
        <authorList>
            <person name="Ilik V."/>
            <person name="Petrzelkova K.J."/>
            <person name="Pardy F."/>
            <person name="Fuh T."/>
            <person name="Niatou-Singa F.S."/>
            <person name="Gouil Q."/>
            <person name="Baker L."/>
            <person name="Ritchie M.E."/>
            <person name="Jex A.R."/>
            <person name="Gazzola D."/>
            <person name="Li H."/>
            <person name="Toshio Fujiwara R."/>
            <person name="Zhan B."/>
            <person name="Aroian R.V."/>
            <person name="Pafco B."/>
            <person name="Schwarz E.M."/>
        </authorList>
    </citation>
    <scope>NUCLEOTIDE SEQUENCE [LARGE SCALE GENOMIC DNA]</scope>
    <source>
        <strain evidence="14 15">Aroian</strain>
        <tissue evidence="14">Whole animal</tissue>
    </source>
</reference>
<dbReference type="InterPro" id="IPR012270">
    <property type="entry name" value="CCR4-NOT_su3/5"/>
</dbReference>
<evidence type="ECO:0000256" key="4">
    <source>
        <dbReference type="ARBA" id="ARBA00022490"/>
    </source>
</evidence>
<feature type="region of interest" description="Disordered" evidence="11">
    <location>
        <begin position="91"/>
        <end position="120"/>
    </location>
</feature>
<dbReference type="Gene3D" id="2.30.30.1020">
    <property type="entry name" value="CCR4-NOT complex subunit 2/3/5, C-terminal domain"/>
    <property type="match status" value="1"/>
</dbReference>
<dbReference type="InterPro" id="IPR007207">
    <property type="entry name" value="Not_N"/>
</dbReference>
<evidence type="ECO:0000256" key="9">
    <source>
        <dbReference type="ARBA" id="ARBA00023242"/>
    </source>
</evidence>
<keyword evidence="9 10" id="KW-0539">Nucleus</keyword>
<feature type="compositionally biased region" description="Basic and acidic residues" evidence="11">
    <location>
        <begin position="91"/>
        <end position="100"/>
    </location>
</feature>
<feature type="domain" description="CCR4-Not complex component Not N-terminal" evidence="12">
    <location>
        <begin position="4"/>
        <end position="247"/>
    </location>
</feature>
<evidence type="ECO:0000313" key="14">
    <source>
        <dbReference type="EMBL" id="KAK6740442.1"/>
    </source>
</evidence>
<feature type="region of interest" description="Disordered" evidence="11">
    <location>
        <begin position="264"/>
        <end position="352"/>
    </location>
</feature>
<dbReference type="Pfam" id="PF04065">
    <property type="entry name" value="Not3"/>
    <property type="match status" value="1"/>
</dbReference>
<evidence type="ECO:0000256" key="7">
    <source>
        <dbReference type="ARBA" id="ARBA00023015"/>
    </source>
</evidence>
<dbReference type="InterPro" id="IPR040168">
    <property type="entry name" value="Not2/3/5"/>
</dbReference>
<evidence type="ECO:0000256" key="6">
    <source>
        <dbReference type="ARBA" id="ARBA00022553"/>
    </source>
</evidence>
<accession>A0ABR1CRI2</accession>
<comment type="similarity">
    <text evidence="3 10">Belongs to the CNOT2/3/5 family.</text>
</comment>
<evidence type="ECO:0000256" key="8">
    <source>
        <dbReference type="ARBA" id="ARBA00023163"/>
    </source>
</evidence>
<dbReference type="InterPro" id="IPR038635">
    <property type="entry name" value="CCR4-NOT_su2/3/5_C_sf"/>
</dbReference>
<keyword evidence="8 10" id="KW-0804">Transcription</keyword>
<evidence type="ECO:0000259" key="13">
    <source>
        <dbReference type="Pfam" id="PF04153"/>
    </source>
</evidence>
<organism evidence="14 15">
    <name type="scientific">Necator americanus</name>
    <name type="common">Human hookworm</name>
    <dbReference type="NCBI Taxonomy" id="51031"/>
    <lineage>
        <taxon>Eukaryota</taxon>
        <taxon>Metazoa</taxon>
        <taxon>Ecdysozoa</taxon>
        <taxon>Nematoda</taxon>
        <taxon>Chromadorea</taxon>
        <taxon>Rhabditida</taxon>
        <taxon>Rhabditina</taxon>
        <taxon>Rhabditomorpha</taxon>
        <taxon>Strongyloidea</taxon>
        <taxon>Ancylostomatidae</taxon>
        <taxon>Bunostominae</taxon>
        <taxon>Necator</taxon>
    </lineage>
</organism>
<sequence length="709" mass="78529">MAEKRKLLAEIDKCFKKIDEGVELFEETMMKMQEANSDNQREKYQDDLKKEIKKLQRLRDQVKGWQNCSEIKDKDKLTHYRKLIEQRMEQFKDIERENKTKPHSKQGLSAEEKLDPREKEKVETIEWLQSQIRELSDEADRTESQIESISSVDAGKRRGKKEDGKKGEKEKRMEELKRHLDRMKFHMGKLEVCMRMVNNESLESKRVMDVLKDPLEMYVDALVDPDYEGDTDHLENLDPEDAYEELNLGALSAQIGGIQIGSLDEEKENGHDNGSANEGSGIDEGNSRSGGSRHGSQDTPASPAPRRTVAAASVPVTPAKDGSTEAGQVSSLSGVNQATPPPPPPGIPYNSVAAGRITASSSLTNTSGPTTSPPANVVNAKTTVIATRPSANSSGGVQLVQLVTSTSTQQNSASIQDDDAGSTISSQNEASAALSADGSTASAMADVVEGVQRIPGESGSPRRSGDVGLDAADDTLRVLRLSQQNQQPVNTEPQRAHIPAWLGASPLGRTQTTSEMEMQLAALEASLARTPLPMDSERPRTYLPKIPCPCASYYPQVSAQNVDTLEYYLRLSPETLFFIFYYMEGTRAQLLAAKALKKLSWRFHTKYLTWFQRHEEPKQITDDFEQGTYVYFDYEKQGFRVKPGQRFAVMGSTVQYLLSLHLLSPISLIMWSSRSRVFSIETSSSSTSSSSSSPVCYHPVLAVRLSCSN</sequence>
<feature type="domain" description="NOT2/NOT3/NOT5 C-terminal" evidence="13">
    <location>
        <begin position="527"/>
        <end position="638"/>
    </location>
</feature>
<evidence type="ECO:0000256" key="2">
    <source>
        <dbReference type="ARBA" id="ARBA00004496"/>
    </source>
</evidence>
<keyword evidence="6" id="KW-0597">Phosphoprotein</keyword>
<dbReference type="Proteomes" id="UP001303046">
    <property type="component" value="Unassembled WGS sequence"/>
</dbReference>
<name>A0ABR1CRI2_NECAM</name>
<keyword evidence="7 10" id="KW-0805">Transcription regulation</keyword>
<feature type="region of interest" description="Disordered" evidence="11">
    <location>
        <begin position="408"/>
        <end position="430"/>
    </location>
</feature>
<dbReference type="Pfam" id="PF04153">
    <property type="entry name" value="NOT2_3_5_C"/>
    <property type="match status" value="1"/>
</dbReference>
<dbReference type="EMBL" id="JAVFWL010000003">
    <property type="protein sequence ID" value="KAK6740442.1"/>
    <property type="molecule type" value="Genomic_DNA"/>
</dbReference>